<sequence length="471" mass="45145">MTQLTGRPILEAPGELGGRPVLSALLTGARTALLGLAVVTVPVLGLWVVTPFADDGAAGALRLASALWLLGHGAPVLRGAAEAPLSVTPLLLGLLAVGQLYRAAGRVAARGAGRPGRGGAPAVWAGYCAVACAVVAQCAGAGEFRARVLPDLVAVALVAGAAVAAGARRTGAAPVGVDALERALDGLPEALRPTGGGSAVRVAVLAAGAGLLAAGGLVVAVAAVLAAVGRGGGSAVFAGGPAAVAGVLLVSLVLLPNTVLWGAAYALGPGFAVGAGTVVSPVRTVLGPVPEFPLFGLLPEPGAGGWRLVVCVLPALAGVVPGLLLGRAAAAGGGRGVGPVRPPAPWPRAATVAAALVAGLLAGAAAAGLGWFSGGALGAGRSAGVGPVPWWTGLAAAGWVAVVAAPAALLARSRALRPAGVRARWLPRVPLVPGALAATARRGALLLRARAHAAVTRLAGTPGGPGDPGAV</sequence>
<feature type="transmembrane region" description="Helical" evidence="1">
    <location>
        <begin position="122"/>
        <end position="142"/>
    </location>
</feature>
<gene>
    <name evidence="2" type="ORF">ACFP3U_07930</name>
</gene>
<feature type="transmembrane region" description="Helical" evidence="1">
    <location>
        <begin position="390"/>
        <end position="411"/>
    </location>
</feature>
<keyword evidence="1" id="KW-0812">Transmembrane</keyword>
<evidence type="ECO:0000313" key="2">
    <source>
        <dbReference type="EMBL" id="MFC5662913.1"/>
    </source>
</evidence>
<organism evidence="2 3">
    <name type="scientific">Kitasatospora misakiensis</name>
    <dbReference type="NCBI Taxonomy" id="67330"/>
    <lineage>
        <taxon>Bacteria</taxon>
        <taxon>Bacillati</taxon>
        <taxon>Actinomycetota</taxon>
        <taxon>Actinomycetes</taxon>
        <taxon>Kitasatosporales</taxon>
        <taxon>Streptomycetaceae</taxon>
        <taxon>Kitasatospora</taxon>
    </lineage>
</organism>
<evidence type="ECO:0000256" key="1">
    <source>
        <dbReference type="SAM" id="Phobius"/>
    </source>
</evidence>
<dbReference type="Proteomes" id="UP001595975">
    <property type="component" value="Unassembled WGS sequence"/>
</dbReference>
<feature type="transmembrane region" description="Helical" evidence="1">
    <location>
        <begin position="349"/>
        <end position="370"/>
    </location>
</feature>
<feature type="transmembrane region" description="Helical" evidence="1">
    <location>
        <begin position="32"/>
        <end position="53"/>
    </location>
</feature>
<dbReference type="RefSeq" id="WP_380224534.1">
    <property type="nucleotide sequence ID" value="NZ_JBHSOF010000006.1"/>
</dbReference>
<feature type="transmembrane region" description="Helical" evidence="1">
    <location>
        <begin position="262"/>
        <end position="286"/>
    </location>
</feature>
<name>A0ABW0WZE9_9ACTN</name>
<reference evidence="3" key="1">
    <citation type="journal article" date="2019" name="Int. J. Syst. Evol. Microbiol.">
        <title>The Global Catalogue of Microorganisms (GCM) 10K type strain sequencing project: providing services to taxonomists for standard genome sequencing and annotation.</title>
        <authorList>
            <consortium name="The Broad Institute Genomics Platform"/>
            <consortium name="The Broad Institute Genome Sequencing Center for Infectious Disease"/>
            <person name="Wu L."/>
            <person name="Ma J."/>
        </authorList>
    </citation>
    <scope>NUCLEOTIDE SEQUENCE [LARGE SCALE GENOMIC DNA]</scope>
    <source>
        <strain evidence="3">CGMCC 4.1437</strain>
    </source>
</reference>
<feature type="transmembrane region" description="Helical" evidence="1">
    <location>
        <begin position="83"/>
        <end position="101"/>
    </location>
</feature>
<feature type="transmembrane region" description="Helical" evidence="1">
    <location>
        <begin position="202"/>
        <end position="228"/>
    </location>
</feature>
<feature type="transmembrane region" description="Helical" evidence="1">
    <location>
        <begin position="234"/>
        <end position="255"/>
    </location>
</feature>
<feature type="transmembrane region" description="Helical" evidence="1">
    <location>
        <begin position="306"/>
        <end position="328"/>
    </location>
</feature>
<dbReference type="EMBL" id="JBHSOF010000006">
    <property type="protein sequence ID" value="MFC5662913.1"/>
    <property type="molecule type" value="Genomic_DNA"/>
</dbReference>
<keyword evidence="3" id="KW-1185">Reference proteome</keyword>
<feature type="transmembrane region" description="Helical" evidence="1">
    <location>
        <begin position="148"/>
        <end position="167"/>
    </location>
</feature>
<evidence type="ECO:0000313" key="3">
    <source>
        <dbReference type="Proteomes" id="UP001595975"/>
    </source>
</evidence>
<dbReference type="InterPro" id="IPR045931">
    <property type="entry name" value="DUF6350"/>
</dbReference>
<dbReference type="Pfam" id="PF19877">
    <property type="entry name" value="DUF6350"/>
    <property type="match status" value="1"/>
</dbReference>
<keyword evidence="1" id="KW-1133">Transmembrane helix</keyword>
<protein>
    <submittedName>
        <fullName evidence="2">DUF6350 family protein</fullName>
    </submittedName>
</protein>
<comment type="caution">
    <text evidence="2">The sequence shown here is derived from an EMBL/GenBank/DDBJ whole genome shotgun (WGS) entry which is preliminary data.</text>
</comment>
<keyword evidence="1" id="KW-0472">Membrane</keyword>
<proteinExistence type="predicted"/>
<accession>A0ABW0WZE9</accession>